<accession>A0A6J7EVZ3</accession>
<protein>
    <submittedName>
        <fullName evidence="2">Unannotated protein</fullName>
    </submittedName>
</protein>
<organism evidence="2">
    <name type="scientific">freshwater metagenome</name>
    <dbReference type="NCBI Taxonomy" id="449393"/>
    <lineage>
        <taxon>unclassified sequences</taxon>
        <taxon>metagenomes</taxon>
        <taxon>ecological metagenomes</taxon>
    </lineage>
</organism>
<feature type="domain" description="Amine oxidase" evidence="1">
    <location>
        <begin position="14"/>
        <end position="295"/>
    </location>
</feature>
<name>A0A6J7EVZ3_9ZZZZ</name>
<evidence type="ECO:0000259" key="1">
    <source>
        <dbReference type="Pfam" id="PF01593"/>
    </source>
</evidence>
<dbReference type="EMBL" id="CAFBLS010000281">
    <property type="protein sequence ID" value="CAB4885718.1"/>
    <property type="molecule type" value="Genomic_DNA"/>
</dbReference>
<proteinExistence type="predicted"/>
<sequence length="304" mass="31974">MLSKARFAAYALRASRRPTRAITESLDFSAAIALRSAGMDEALIDRVLRPFLTGVFLEADLATSRRFMDLVLRSFVRGTPSVPARGMQAIPEQLRDSLPSDTVRLNTACSQATGTSVIADGQRINARAVIVAADPTTSAQLVPAITAPQGNSVTTWYHLVPSGGSELTGGDPVLVVDAEHRGPVINSVVMTHAAPAYADGGRLLVSSSVLGVANSTEDEARVRAHLAIMHGVSTASWEPVRAYAIPYALPAMLPPLDVRKSVDLGDGLFVAGDHRDTASIQGAMVSGRRAADAVLVHLGVPSHA</sequence>
<reference evidence="2" key="1">
    <citation type="submission" date="2020-05" db="EMBL/GenBank/DDBJ databases">
        <authorList>
            <person name="Chiriac C."/>
            <person name="Salcher M."/>
            <person name="Ghai R."/>
            <person name="Kavagutti S V."/>
        </authorList>
    </citation>
    <scope>NUCLEOTIDE SEQUENCE</scope>
</reference>
<dbReference type="Pfam" id="PF01593">
    <property type="entry name" value="Amino_oxidase"/>
    <property type="match status" value="1"/>
</dbReference>
<gene>
    <name evidence="2" type="ORF">UFOPK3402_01801</name>
</gene>
<dbReference type="GO" id="GO:0016491">
    <property type="term" value="F:oxidoreductase activity"/>
    <property type="evidence" value="ECO:0007669"/>
    <property type="project" value="InterPro"/>
</dbReference>
<dbReference type="InterPro" id="IPR036188">
    <property type="entry name" value="FAD/NAD-bd_sf"/>
</dbReference>
<dbReference type="AlphaFoldDB" id="A0A6J7EVZ3"/>
<dbReference type="InterPro" id="IPR002937">
    <property type="entry name" value="Amino_oxidase"/>
</dbReference>
<dbReference type="SUPFAM" id="SSF51905">
    <property type="entry name" value="FAD/NAD(P)-binding domain"/>
    <property type="match status" value="1"/>
</dbReference>
<dbReference type="PANTHER" id="PTHR42841">
    <property type="entry name" value="AMINE OXIDASE"/>
    <property type="match status" value="1"/>
</dbReference>
<evidence type="ECO:0000313" key="2">
    <source>
        <dbReference type="EMBL" id="CAB4885718.1"/>
    </source>
</evidence>